<dbReference type="PANTHER" id="PTHR43976:SF16">
    <property type="entry name" value="SHORT-CHAIN DEHYDROGENASE_REDUCTASE FAMILY PROTEIN"/>
    <property type="match status" value="1"/>
</dbReference>
<evidence type="ECO:0000256" key="2">
    <source>
        <dbReference type="ARBA" id="ARBA00022857"/>
    </source>
</evidence>
<dbReference type="SUPFAM" id="SSF51735">
    <property type="entry name" value="NAD(P)-binding Rossmann-fold domains"/>
    <property type="match status" value="1"/>
</dbReference>
<evidence type="ECO:0000313" key="5">
    <source>
        <dbReference type="Proteomes" id="UP000800036"/>
    </source>
</evidence>
<dbReference type="Pfam" id="PF00106">
    <property type="entry name" value="adh_short"/>
    <property type="match status" value="1"/>
</dbReference>
<organism evidence="4 5">
    <name type="scientific">Bimuria novae-zelandiae CBS 107.79</name>
    <dbReference type="NCBI Taxonomy" id="1447943"/>
    <lineage>
        <taxon>Eukaryota</taxon>
        <taxon>Fungi</taxon>
        <taxon>Dikarya</taxon>
        <taxon>Ascomycota</taxon>
        <taxon>Pezizomycotina</taxon>
        <taxon>Dothideomycetes</taxon>
        <taxon>Pleosporomycetidae</taxon>
        <taxon>Pleosporales</taxon>
        <taxon>Massarineae</taxon>
        <taxon>Didymosphaeriaceae</taxon>
        <taxon>Bimuria</taxon>
    </lineage>
</organism>
<comment type="similarity">
    <text evidence="1">Belongs to the short-chain dehydrogenases/reductases (SDR) family.</text>
</comment>
<dbReference type="GO" id="GO:0016491">
    <property type="term" value="F:oxidoreductase activity"/>
    <property type="evidence" value="ECO:0007669"/>
    <property type="project" value="UniProtKB-KW"/>
</dbReference>
<dbReference type="PROSITE" id="PS00061">
    <property type="entry name" value="ADH_SHORT"/>
    <property type="match status" value="1"/>
</dbReference>
<protein>
    <submittedName>
        <fullName evidence="4">Short-chain oxidoreductase</fullName>
    </submittedName>
</protein>
<dbReference type="PANTHER" id="PTHR43976">
    <property type="entry name" value="SHORT CHAIN DEHYDROGENASE"/>
    <property type="match status" value="1"/>
</dbReference>
<name>A0A6A5UW44_9PLEO</name>
<evidence type="ECO:0000256" key="3">
    <source>
        <dbReference type="ARBA" id="ARBA00023002"/>
    </source>
</evidence>
<keyword evidence="5" id="KW-1185">Reference proteome</keyword>
<dbReference type="OrthoDB" id="1274115at2759"/>
<dbReference type="Proteomes" id="UP000800036">
    <property type="component" value="Unassembled WGS sequence"/>
</dbReference>
<evidence type="ECO:0000313" key="4">
    <source>
        <dbReference type="EMBL" id="KAF1968199.1"/>
    </source>
</evidence>
<accession>A0A6A5UW44</accession>
<reference evidence="4" key="1">
    <citation type="journal article" date="2020" name="Stud. Mycol.">
        <title>101 Dothideomycetes genomes: a test case for predicting lifestyles and emergence of pathogens.</title>
        <authorList>
            <person name="Haridas S."/>
            <person name="Albert R."/>
            <person name="Binder M."/>
            <person name="Bloem J."/>
            <person name="Labutti K."/>
            <person name="Salamov A."/>
            <person name="Andreopoulos B."/>
            <person name="Baker S."/>
            <person name="Barry K."/>
            <person name="Bills G."/>
            <person name="Bluhm B."/>
            <person name="Cannon C."/>
            <person name="Castanera R."/>
            <person name="Culley D."/>
            <person name="Daum C."/>
            <person name="Ezra D."/>
            <person name="Gonzalez J."/>
            <person name="Henrissat B."/>
            <person name="Kuo A."/>
            <person name="Liang C."/>
            <person name="Lipzen A."/>
            <person name="Lutzoni F."/>
            <person name="Magnuson J."/>
            <person name="Mondo S."/>
            <person name="Nolan M."/>
            <person name="Ohm R."/>
            <person name="Pangilinan J."/>
            <person name="Park H.-J."/>
            <person name="Ramirez L."/>
            <person name="Alfaro M."/>
            <person name="Sun H."/>
            <person name="Tritt A."/>
            <person name="Yoshinaga Y."/>
            <person name="Zwiers L.-H."/>
            <person name="Turgeon B."/>
            <person name="Goodwin S."/>
            <person name="Spatafora J."/>
            <person name="Crous P."/>
            <person name="Grigoriev I."/>
        </authorList>
    </citation>
    <scope>NUCLEOTIDE SEQUENCE</scope>
    <source>
        <strain evidence="4">CBS 107.79</strain>
    </source>
</reference>
<dbReference type="InterPro" id="IPR036291">
    <property type="entry name" value="NAD(P)-bd_dom_sf"/>
</dbReference>
<keyword evidence="3" id="KW-0560">Oxidoreductase</keyword>
<evidence type="ECO:0000256" key="1">
    <source>
        <dbReference type="ARBA" id="ARBA00006484"/>
    </source>
</evidence>
<sequence length="304" mass="33420">MCYRIRHTTVPHPQHALFAWPQHSRNHVGSAGPTWPFVTGCSSGFGKSLTAALIARGERAVVTARNVESIAKLRSDTVLPLQLDITDPDTVRAVVQEAIKTFGTIDALVNKSGYLQAIEVRLALTSHCTKDYLDNFSVNLVVPLYFMGSRSGWEGDFGAAPYNATKYALEGIFDIFQLELAKIAPAIRSMIVQPGQFRTNILNPGRFVFSRTHPGSVYDGVLKLALDELEKMSGQQPGNPDRAAERIIDEVKGEGITKGKPYPKRLPLGEDTIRAMRVNCKDISNICDEWGDVSRSTTFLGGWG</sequence>
<dbReference type="InterPro" id="IPR002347">
    <property type="entry name" value="SDR_fam"/>
</dbReference>
<dbReference type="EMBL" id="ML976723">
    <property type="protein sequence ID" value="KAF1968199.1"/>
    <property type="molecule type" value="Genomic_DNA"/>
</dbReference>
<gene>
    <name evidence="4" type="ORF">BU23DRAFT_572567</name>
</gene>
<dbReference type="InterPro" id="IPR051911">
    <property type="entry name" value="SDR_oxidoreductase"/>
</dbReference>
<dbReference type="AlphaFoldDB" id="A0A6A5UW44"/>
<proteinExistence type="inferred from homology"/>
<keyword evidence="2" id="KW-0521">NADP</keyword>
<dbReference type="PRINTS" id="PR00081">
    <property type="entry name" value="GDHRDH"/>
</dbReference>
<dbReference type="Gene3D" id="3.40.50.720">
    <property type="entry name" value="NAD(P)-binding Rossmann-like Domain"/>
    <property type="match status" value="1"/>
</dbReference>
<dbReference type="InterPro" id="IPR020904">
    <property type="entry name" value="Sc_DH/Rdtase_CS"/>
</dbReference>